<dbReference type="EMBL" id="AM902716">
    <property type="protein sequence ID" value="CAP41332.1"/>
    <property type="molecule type" value="Genomic_DNA"/>
</dbReference>
<sequence length="221" mass="23075">MNVDFFNGFSFNWAQNGIVETFDDAQYKLGWSFIGASPPTVEQFNAVQQLTDQKLAWLFGQIKTAADARGIELAASDLGSLLALLDANVPGQATTELAGVLKLATTALAQGLTDDATALTPKKLADAFGGANWSAAGNGWTKLPNGLILQWGSVVTVAANTTFVFPVAFPSECFLASGSLVVIGDANEYAASAPRSSNLSSTSVTFSTVAGNRIDVFAIGR</sequence>
<evidence type="ECO:0000313" key="3">
    <source>
        <dbReference type="Proteomes" id="UP000001225"/>
    </source>
</evidence>
<proteinExistence type="predicted"/>
<dbReference type="Gene3D" id="2.60.40.3940">
    <property type="match status" value="1"/>
</dbReference>
<evidence type="ECO:0000259" key="1">
    <source>
        <dbReference type="Pfam" id="PF21882"/>
    </source>
</evidence>
<protein>
    <submittedName>
        <fullName evidence="2">Tail fiber protein, putative</fullName>
    </submittedName>
</protein>
<dbReference type="STRING" id="94624.Bpet1000"/>
<reference evidence="2 3" key="1">
    <citation type="journal article" date="2008" name="BMC Genomics">
        <title>The missing link: Bordetella petrii is endowed with both the metabolic versatility of environmental bacteria and virulence traits of pathogenic Bordetellae.</title>
        <authorList>
            <person name="Gross R."/>
            <person name="Guzman C.A."/>
            <person name="Sebaihia M."/>
            <person name="Martins Dos Santos V.A."/>
            <person name="Pieper D.H."/>
            <person name="Koebnik R."/>
            <person name="Lechner M."/>
            <person name="Bartels D."/>
            <person name="Buhrmester J."/>
            <person name="Choudhuri J.V."/>
            <person name="Ebensen T."/>
            <person name="Gaigalat L."/>
            <person name="Herrmann S."/>
            <person name="Khachane A.N."/>
            <person name="Larisch C."/>
            <person name="Link S."/>
            <person name="Linke B."/>
            <person name="Meyer F."/>
            <person name="Mormann S."/>
            <person name="Nakunst D."/>
            <person name="Rueckert C."/>
            <person name="Schneiker-Bekel S."/>
            <person name="Schulze K."/>
            <person name="Vorhoelter F.J."/>
            <person name="Yevsa T."/>
            <person name="Engle J.T."/>
            <person name="Goldman W.E."/>
            <person name="Puehler A."/>
            <person name="Goebel U.B."/>
            <person name="Goesmann A."/>
            <person name="Bloecker H."/>
            <person name="Kaiser O."/>
            <person name="Martinez-Arias R."/>
        </authorList>
    </citation>
    <scope>NUCLEOTIDE SEQUENCE [LARGE SCALE GENOMIC DNA]</scope>
    <source>
        <strain evidence="3">ATCC BAA-461 / DSM 12804 / CCUG 43448 / CIP 107267 / Se-1111R</strain>
    </source>
</reference>
<dbReference type="InterPro" id="IPR054075">
    <property type="entry name" value="Gp53-like_C"/>
</dbReference>
<dbReference type="AlphaFoldDB" id="A9I961"/>
<dbReference type="KEGG" id="bpt:Bpet1000"/>
<organism evidence="2 3">
    <name type="scientific">Bordetella petrii (strain ATCC BAA-461 / DSM 12804 / CCUG 43448 / CIP 107267 / Se-1111R)</name>
    <dbReference type="NCBI Taxonomy" id="340100"/>
    <lineage>
        <taxon>Bacteria</taxon>
        <taxon>Pseudomonadati</taxon>
        <taxon>Pseudomonadota</taxon>
        <taxon>Betaproteobacteria</taxon>
        <taxon>Burkholderiales</taxon>
        <taxon>Alcaligenaceae</taxon>
        <taxon>Bordetella</taxon>
    </lineage>
</organism>
<evidence type="ECO:0000313" key="2">
    <source>
        <dbReference type="EMBL" id="CAP41332.1"/>
    </source>
</evidence>
<feature type="domain" description="Putative tail fiber protein gp53-like C-terminal" evidence="1">
    <location>
        <begin position="142"/>
        <end position="221"/>
    </location>
</feature>
<name>A9I961_BORPD</name>
<dbReference type="Proteomes" id="UP000001225">
    <property type="component" value="Chromosome"/>
</dbReference>
<gene>
    <name evidence="2" type="ordered locus">Bpet1000</name>
</gene>
<dbReference type="Pfam" id="PF21882">
    <property type="entry name" value="Gp53-like_C"/>
    <property type="match status" value="1"/>
</dbReference>
<accession>A9I961</accession>
<keyword evidence="3" id="KW-1185">Reference proteome</keyword>